<dbReference type="PANTHER" id="PTHR12442:SF26">
    <property type="entry name" value="CYTOPLASMIC DYNEIN 2 INTERMEDIATE CHAIN 2"/>
    <property type="match status" value="1"/>
</dbReference>
<dbReference type="EMBL" id="CAJNOC010006048">
    <property type="protein sequence ID" value="CAF1068723.1"/>
    <property type="molecule type" value="Genomic_DNA"/>
</dbReference>
<evidence type="ECO:0000256" key="2">
    <source>
        <dbReference type="ARBA" id="ARBA00022490"/>
    </source>
</evidence>
<comment type="subcellular location">
    <subcellularLocation>
        <location evidence="1">Cytoplasm</location>
    </subcellularLocation>
</comment>
<dbReference type="AlphaFoldDB" id="A0A814LNN6"/>
<dbReference type="Pfam" id="PF00400">
    <property type="entry name" value="WD40"/>
    <property type="match status" value="3"/>
</dbReference>
<evidence type="ECO:0000313" key="6">
    <source>
        <dbReference type="EMBL" id="CAF1068723.1"/>
    </source>
</evidence>
<keyword evidence="7" id="KW-1185">Reference proteome</keyword>
<evidence type="ECO:0000313" key="7">
    <source>
        <dbReference type="Proteomes" id="UP000663879"/>
    </source>
</evidence>
<gene>
    <name evidence="6" type="ORF">OXX778_LOCUS19628</name>
</gene>
<name>A0A814LNN6_9BILA</name>
<evidence type="ECO:0000256" key="3">
    <source>
        <dbReference type="ARBA" id="ARBA00022574"/>
    </source>
</evidence>
<organism evidence="6 7">
    <name type="scientific">Brachionus calyciflorus</name>
    <dbReference type="NCBI Taxonomy" id="104777"/>
    <lineage>
        <taxon>Eukaryota</taxon>
        <taxon>Metazoa</taxon>
        <taxon>Spiralia</taxon>
        <taxon>Gnathifera</taxon>
        <taxon>Rotifera</taxon>
        <taxon>Eurotatoria</taxon>
        <taxon>Monogononta</taxon>
        <taxon>Pseudotrocha</taxon>
        <taxon>Ploima</taxon>
        <taxon>Brachionidae</taxon>
        <taxon>Brachionus</taxon>
    </lineage>
</organism>
<keyword evidence="2" id="KW-0963">Cytoplasm</keyword>
<dbReference type="Proteomes" id="UP000663879">
    <property type="component" value="Unassembled WGS sequence"/>
</dbReference>
<keyword evidence="3 5" id="KW-0853">WD repeat</keyword>
<sequence length="522" mass="59211">MYFDDTSEEQKLFEDIQFKRRVQFVDDDNIIDIAVIPAPKFTEQLEATDQACQVNIQNELKSSAAQTRSKKHKEIQTENFDFDAENNSDLKRVRKIFDKRAQIVEDAILENLNTNAFQNYDVDWYGDDSGITNPFTLINKQFLKEEESQVVAVEWNSSGTTIFCGYGRFDHESVCTHKGSVATWNVDRLKMDPNKPDNLIETPCCVSSISTHPEHPAVVAVGLFNGEIHVYDTRQDDPLVATVTDKKEMHTDEITNVKWVKDPKANKKKFMLLSCSKDGRILIWNALPTKNQLKLVDGYVMLNDFLPKRNIRSLGVEMAVSSFSMNKIDKESFIAGCDSGGLFKCSFNGKNVKDLQKWEEAFPIDLKSPVEFAFDSLHGPIHSISYSPFHRNLILTCGTDSEIKLYSVLQSSCLMSFCPENGYLYSVEWSPSRPCVFACASHNGNILIYDLIEGGKDMCQITKASDSPIFALSFNQQRSEYLASGDRSGVVKIWKLSSNYTKTDSYEIKKLDEISEKPFDKS</sequence>
<dbReference type="PROSITE" id="PS50082">
    <property type="entry name" value="WD_REPEATS_2"/>
    <property type="match status" value="1"/>
</dbReference>
<dbReference type="GO" id="GO:0045503">
    <property type="term" value="F:dynein light chain binding"/>
    <property type="evidence" value="ECO:0007669"/>
    <property type="project" value="TreeGrafter"/>
</dbReference>
<evidence type="ECO:0000256" key="1">
    <source>
        <dbReference type="ARBA" id="ARBA00004496"/>
    </source>
</evidence>
<proteinExistence type="predicted"/>
<dbReference type="InterPro" id="IPR001680">
    <property type="entry name" value="WD40_rpt"/>
</dbReference>
<dbReference type="SUPFAM" id="SSF50978">
    <property type="entry name" value="WD40 repeat-like"/>
    <property type="match status" value="1"/>
</dbReference>
<dbReference type="GO" id="GO:0045504">
    <property type="term" value="F:dynein heavy chain binding"/>
    <property type="evidence" value="ECO:0007669"/>
    <property type="project" value="TreeGrafter"/>
</dbReference>
<dbReference type="PANTHER" id="PTHR12442">
    <property type="entry name" value="DYNEIN INTERMEDIATE CHAIN"/>
    <property type="match status" value="1"/>
</dbReference>
<evidence type="ECO:0000256" key="4">
    <source>
        <dbReference type="ARBA" id="ARBA00022737"/>
    </source>
</evidence>
<dbReference type="SMART" id="SM00320">
    <property type="entry name" value="WD40"/>
    <property type="match status" value="5"/>
</dbReference>
<protein>
    <submittedName>
        <fullName evidence="6">Uncharacterized protein</fullName>
    </submittedName>
</protein>
<dbReference type="InterPro" id="IPR036322">
    <property type="entry name" value="WD40_repeat_dom_sf"/>
</dbReference>
<dbReference type="GO" id="GO:0042073">
    <property type="term" value="P:intraciliary transport"/>
    <property type="evidence" value="ECO:0007669"/>
    <property type="project" value="TreeGrafter"/>
</dbReference>
<dbReference type="Gene3D" id="2.130.10.10">
    <property type="entry name" value="YVTN repeat-like/Quinoprotein amine dehydrogenase"/>
    <property type="match status" value="2"/>
</dbReference>
<reference evidence="6" key="1">
    <citation type="submission" date="2021-02" db="EMBL/GenBank/DDBJ databases">
        <authorList>
            <person name="Nowell W R."/>
        </authorList>
    </citation>
    <scope>NUCLEOTIDE SEQUENCE</scope>
    <source>
        <strain evidence="6">Ploen Becks lab</strain>
    </source>
</reference>
<dbReference type="GO" id="GO:0097014">
    <property type="term" value="C:ciliary plasm"/>
    <property type="evidence" value="ECO:0007669"/>
    <property type="project" value="TreeGrafter"/>
</dbReference>
<accession>A0A814LNN6</accession>
<comment type="caution">
    <text evidence="6">The sequence shown here is derived from an EMBL/GenBank/DDBJ whole genome shotgun (WGS) entry which is preliminary data.</text>
</comment>
<dbReference type="GO" id="GO:0005868">
    <property type="term" value="C:cytoplasmic dynein complex"/>
    <property type="evidence" value="ECO:0007669"/>
    <property type="project" value="TreeGrafter"/>
</dbReference>
<evidence type="ECO:0000256" key="5">
    <source>
        <dbReference type="PROSITE-ProRule" id="PRU00221"/>
    </source>
</evidence>
<dbReference type="InterPro" id="IPR050687">
    <property type="entry name" value="Dynein_IC"/>
</dbReference>
<keyword evidence="4" id="KW-0677">Repeat</keyword>
<feature type="repeat" description="WD" evidence="5">
    <location>
        <begin position="462"/>
        <end position="504"/>
    </location>
</feature>
<dbReference type="InterPro" id="IPR015943">
    <property type="entry name" value="WD40/YVTN_repeat-like_dom_sf"/>
</dbReference>
<dbReference type="OrthoDB" id="445052at2759"/>